<feature type="transmembrane region" description="Helical" evidence="1">
    <location>
        <begin position="14"/>
        <end position="37"/>
    </location>
</feature>
<gene>
    <name evidence="2" type="ORF">XD97_0193</name>
</gene>
<proteinExistence type="predicted"/>
<keyword evidence="1" id="KW-0472">Membrane</keyword>
<name>A0A101HU58_9FIRM</name>
<feature type="transmembrane region" description="Helical" evidence="1">
    <location>
        <begin position="255"/>
        <end position="275"/>
    </location>
</feature>
<dbReference type="Proteomes" id="UP000054705">
    <property type="component" value="Unassembled WGS sequence"/>
</dbReference>
<dbReference type="AlphaFoldDB" id="A0A101HU58"/>
<protein>
    <recommendedName>
        <fullName evidence="4">DUF2232 domain-containing protein</fullName>
    </recommendedName>
</protein>
<feature type="transmembrane region" description="Helical" evidence="1">
    <location>
        <begin position="215"/>
        <end position="235"/>
    </location>
</feature>
<dbReference type="PANTHER" id="PTHR41324:SF1">
    <property type="entry name" value="DUF2232 DOMAIN-CONTAINING PROTEIN"/>
    <property type="match status" value="1"/>
</dbReference>
<keyword evidence="1" id="KW-0812">Transmembrane</keyword>
<evidence type="ECO:0000313" key="2">
    <source>
        <dbReference type="EMBL" id="KUK83387.1"/>
    </source>
</evidence>
<feature type="transmembrane region" description="Helical" evidence="1">
    <location>
        <begin position="287"/>
        <end position="309"/>
    </location>
</feature>
<dbReference type="EMBL" id="LGGS01000033">
    <property type="protein sequence ID" value="KUK83387.1"/>
    <property type="molecule type" value="Genomic_DNA"/>
</dbReference>
<evidence type="ECO:0000313" key="3">
    <source>
        <dbReference type="Proteomes" id="UP000054705"/>
    </source>
</evidence>
<feature type="transmembrane region" description="Helical" evidence="1">
    <location>
        <begin position="184"/>
        <end position="203"/>
    </location>
</feature>
<evidence type="ECO:0008006" key="4">
    <source>
        <dbReference type="Google" id="ProtNLM"/>
    </source>
</evidence>
<keyword evidence="1" id="KW-1133">Transmembrane helix</keyword>
<dbReference type="InterPro" id="IPR018710">
    <property type="entry name" value="DUF2232"/>
</dbReference>
<reference evidence="3" key="1">
    <citation type="journal article" date="2015" name="MBio">
        <title>Genome-Resolved Metagenomic Analysis Reveals Roles for Candidate Phyla and Other Microbial Community Members in Biogeochemical Transformations in Oil Reservoirs.</title>
        <authorList>
            <person name="Hu P."/>
            <person name="Tom L."/>
            <person name="Singh A."/>
            <person name="Thomas B.C."/>
            <person name="Baker B.J."/>
            <person name="Piceno Y.M."/>
            <person name="Andersen G.L."/>
            <person name="Banfield J.F."/>
        </authorList>
    </citation>
    <scope>NUCLEOTIDE SEQUENCE [LARGE SCALE GENOMIC DNA]</scope>
</reference>
<organism evidence="2 3">
    <name type="scientific">Pelotomaculum thermopropionicum</name>
    <dbReference type="NCBI Taxonomy" id="110500"/>
    <lineage>
        <taxon>Bacteria</taxon>
        <taxon>Bacillati</taxon>
        <taxon>Bacillota</taxon>
        <taxon>Clostridia</taxon>
        <taxon>Eubacteriales</taxon>
        <taxon>Desulfotomaculaceae</taxon>
        <taxon>Pelotomaculum</taxon>
    </lineage>
</organism>
<accession>A0A101HU58</accession>
<sequence>MITITGKNKPLREWVLFSFLLVAAGLFSMIIPPLSFLVKIAFPVPLILLVLKLDSRYGFLGLTIAAIPLLLLAPDRAVMVAFVVKYGLLGILYGLLLKNYVSPGKSMATGVLGASLLALISSGLIYALTGENPFILSQEGRQAVEQWLLINQNAGAFKDLPPETQEVLFHDIIELFELFIPGQFIVTSAFEAVLTYLLARVLLRRLKYPALTPGVPFSGISFPWYIIWGLIAGLSLTLAGDQFSAPLIAKTGKNILFILFYVYLFSGLSVVVYFYQKSKLAGLLKVLLVMLAIVYIPFSMVIVLLLGVADPLVGFRRLTLKK</sequence>
<feature type="transmembrane region" description="Helical" evidence="1">
    <location>
        <begin position="57"/>
        <end position="73"/>
    </location>
</feature>
<dbReference type="Pfam" id="PF09991">
    <property type="entry name" value="DUF2232"/>
    <property type="match status" value="1"/>
</dbReference>
<comment type="caution">
    <text evidence="2">The sequence shown here is derived from an EMBL/GenBank/DDBJ whole genome shotgun (WGS) entry which is preliminary data.</text>
</comment>
<feature type="transmembrane region" description="Helical" evidence="1">
    <location>
        <begin position="79"/>
        <end position="97"/>
    </location>
</feature>
<dbReference type="PANTHER" id="PTHR41324">
    <property type="entry name" value="MEMBRANE PROTEIN-RELATED"/>
    <property type="match status" value="1"/>
</dbReference>
<feature type="transmembrane region" description="Helical" evidence="1">
    <location>
        <begin position="109"/>
        <end position="128"/>
    </location>
</feature>
<evidence type="ECO:0000256" key="1">
    <source>
        <dbReference type="SAM" id="Phobius"/>
    </source>
</evidence>